<dbReference type="Pfam" id="PF13648">
    <property type="entry name" value="Lipocalin_4"/>
    <property type="match status" value="1"/>
</dbReference>
<comment type="caution">
    <text evidence="2">The sequence shown here is derived from an EMBL/GenBank/DDBJ whole genome shotgun (WGS) entry which is preliminary data.</text>
</comment>
<dbReference type="EMBL" id="PCPP01000001">
    <property type="protein sequence ID" value="PRB86821.1"/>
    <property type="molecule type" value="Genomic_DNA"/>
</dbReference>
<evidence type="ECO:0000313" key="2">
    <source>
        <dbReference type="EMBL" id="PRB86821.1"/>
    </source>
</evidence>
<evidence type="ECO:0000313" key="5">
    <source>
        <dbReference type="Proteomes" id="UP000238534"/>
    </source>
</evidence>
<dbReference type="AlphaFoldDB" id="A0A2S9D278"/>
<evidence type="ECO:0000313" key="3">
    <source>
        <dbReference type="EMBL" id="PRB92573.1"/>
    </source>
</evidence>
<feature type="domain" description="Lipocalin-like" evidence="1">
    <location>
        <begin position="31"/>
        <end position="124"/>
    </location>
</feature>
<keyword evidence="4" id="KW-1185">Reference proteome</keyword>
<proteinExistence type="predicted"/>
<dbReference type="Proteomes" id="UP000238534">
    <property type="component" value="Unassembled WGS sequence"/>
</dbReference>
<dbReference type="EMBL" id="PCPH01000001">
    <property type="protein sequence ID" value="PRB92573.1"/>
    <property type="molecule type" value="Genomic_DNA"/>
</dbReference>
<protein>
    <recommendedName>
        <fullName evidence="1">Lipocalin-like domain-containing protein</fullName>
    </recommendedName>
</protein>
<dbReference type="RefSeq" id="WP_105681505.1">
    <property type="nucleotide sequence ID" value="NZ_JBBGZD010000001.1"/>
</dbReference>
<organism evidence="2 5">
    <name type="scientific">Chryseobacterium culicis</name>
    <dbReference type="NCBI Taxonomy" id="680127"/>
    <lineage>
        <taxon>Bacteria</taxon>
        <taxon>Pseudomonadati</taxon>
        <taxon>Bacteroidota</taxon>
        <taxon>Flavobacteriia</taxon>
        <taxon>Flavobacteriales</taxon>
        <taxon>Weeksellaceae</taxon>
        <taxon>Chryseobacterium group</taxon>
        <taxon>Chryseobacterium</taxon>
    </lineage>
</organism>
<dbReference type="OrthoDB" id="1268894at2"/>
<reference evidence="4 5" key="1">
    <citation type="submission" date="2017-09" db="EMBL/GenBank/DDBJ databases">
        <title>Genomic, metabolic, and phenotypic characteristics of bacterial isolates from the natural microbiome of the model nematode Caenorhabditis elegans.</title>
        <authorList>
            <person name="Zimmermann J."/>
            <person name="Obeng N."/>
            <person name="Yang W."/>
            <person name="Obeng O."/>
            <person name="Kissoyan K."/>
            <person name="Pees B."/>
            <person name="Dirksen P."/>
            <person name="Hoppner M."/>
            <person name="Franke A."/>
            <person name="Rosenstiel P."/>
            <person name="Leippe M."/>
            <person name="Dierking K."/>
            <person name="Kaleta C."/>
            <person name="Schulenburg H."/>
        </authorList>
    </citation>
    <scope>NUCLEOTIDE SEQUENCE [LARGE SCALE GENOMIC DNA]</scope>
    <source>
        <strain evidence="2 5">MYb25</strain>
        <strain evidence="3 4">MYb44</strain>
    </source>
</reference>
<dbReference type="Proteomes" id="UP000238325">
    <property type="component" value="Unassembled WGS sequence"/>
</dbReference>
<gene>
    <name evidence="2" type="ORF">CQ022_11400</name>
    <name evidence="3" type="ORF">CQ033_05070</name>
</gene>
<evidence type="ECO:0000259" key="1">
    <source>
        <dbReference type="Pfam" id="PF13648"/>
    </source>
</evidence>
<dbReference type="InterPro" id="IPR024311">
    <property type="entry name" value="Lipocalin-like"/>
</dbReference>
<sequence length="149" mass="16949">MRFFIGILLLMSIASCSNDDDRAVVNEEVSINGSWKPYKYEFKGKDIVLTDCEKKGFIFINQDFSGSYERYDVSSSSGNCNLFDSFGGKWTFDKMYQTLTLTYTEAGVSKTLKKEIDSYSSTELRINDNSKNLDNTPGNDEAVLVFRKE</sequence>
<accession>A0A2S9D278</accession>
<dbReference type="PROSITE" id="PS51257">
    <property type="entry name" value="PROKAR_LIPOPROTEIN"/>
    <property type="match status" value="1"/>
</dbReference>
<evidence type="ECO:0000313" key="4">
    <source>
        <dbReference type="Proteomes" id="UP000238325"/>
    </source>
</evidence>
<name>A0A2S9D278_CHRCI</name>